<organism evidence="1 2">
    <name type="scientific">Exilibacterium tricleocarpae</name>
    <dbReference type="NCBI Taxonomy" id="2591008"/>
    <lineage>
        <taxon>Bacteria</taxon>
        <taxon>Pseudomonadati</taxon>
        <taxon>Pseudomonadota</taxon>
        <taxon>Gammaproteobacteria</taxon>
        <taxon>Cellvibrionales</taxon>
        <taxon>Cellvibrionaceae</taxon>
        <taxon>Exilibacterium</taxon>
    </lineage>
</organism>
<proteinExistence type="predicted"/>
<dbReference type="GO" id="GO:0003887">
    <property type="term" value="F:DNA-directed DNA polymerase activity"/>
    <property type="evidence" value="ECO:0007669"/>
    <property type="project" value="InterPro"/>
</dbReference>
<name>A0A545U869_9GAMM</name>
<dbReference type="Pfam" id="PF04364">
    <property type="entry name" value="DNA_pol3_chi"/>
    <property type="match status" value="1"/>
</dbReference>
<comment type="caution">
    <text evidence="1">The sequence shown here is derived from an EMBL/GenBank/DDBJ whole genome shotgun (WGS) entry which is preliminary data.</text>
</comment>
<dbReference type="OrthoDB" id="5297568at2"/>
<dbReference type="EMBL" id="VHSG01000003">
    <property type="protein sequence ID" value="TQV85670.1"/>
    <property type="molecule type" value="Genomic_DNA"/>
</dbReference>
<dbReference type="Gene3D" id="3.40.50.10110">
    <property type="entry name" value="DNA polymerase III subunit chi"/>
    <property type="match status" value="1"/>
</dbReference>
<dbReference type="PANTHER" id="PTHR38767:SF1">
    <property type="entry name" value="DNA POLYMERASE III SUBUNIT CHI"/>
    <property type="match status" value="1"/>
</dbReference>
<sequence>MTQVDFYILAAESAAARLAFTCRLIDKARRLDKRVFVATGDTRQTAALDQLLWSFRPESFIGHSAVDRDAADADVRALAPSPVLISHRPAGDDHHDLLINLGDAVPGYFSRFERLAEVVIQVPEILQATRNNYTFYRDRGYPIQSHHLGGNTSG</sequence>
<dbReference type="SUPFAM" id="SSF102400">
    <property type="entry name" value="DNA polymerase III chi subunit"/>
    <property type="match status" value="1"/>
</dbReference>
<dbReference type="GO" id="GO:0006260">
    <property type="term" value="P:DNA replication"/>
    <property type="evidence" value="ECO:0007669"/>
    <property type="project" value="InterPro"/>
</dbReference>
<gene>
    <name evidence="1" type="ORF">FKG94_02170</name>
</gene>
<evidence type="ECO:0000313" key="1">
    <source>
        <dbReference type="EMBL" id="TQV85670.1"/>
    </source>
</evidence>
<dbReference type="InterPro" id="IPR007459">
    <property type="entry name" value="DNA_pol3_chi"/>
</dbReference>
<dbReference type="GO" id="GO:0003677">
    <property type="term" value="F:DNA binding"/>
    <property type="evidence" value="ECO:0007669"/>
    <property type="project" value="InterPro"/>
</dbReference>
<evidence type="ECO:0000313" key="2">
    <source>
        <dbReference type="Proteomes" id="UP000319732"/>
    </source>
</evidence>
<dbReference type="PANTHER" id="PTHR38767">
    <property type="entry name" value="DNA POLYMERASE III SUBUNIT CHI"/>
    <property type="match status" value="1"/>
</dbReference>
<keyword evidence="2" id="KW-1185">Reference proteome</keyword>
<accession>A0A545U869</accession>
<protein>
    <submittedName>
        <fullName evidence="1">DNA polymerase III subunit chi</fullName>
    </submittedName>
</protein>
<dbReference type="AlphaFoldDB" id="A0A545U869"/>
<dbReference type="InterPro" id="IPR036768">
    <property type="entry name" value="PolIII_chi_sf"/>
</dbReference>
<reference evidence="1 2" key="1">
    <citation type="submission" date="2019-06" db="EMBL/GenBank/DDBJ databases">
        <title>Whole genome sequence for Cellvibrionaceae sp. R142.</title>
        <authorList>
            <person name="Wang G."/>
        </authorList>
    </citation>
    <scope>NUCLEOTIDE SEQUENCE [LARGE SCALE GENOMIC DNA]</scope>
    <source>
        <strain evidence="1 2">R142</strain>
    </source>
</reference>
<dbReference type="GO" id="GO:0032298">
    <property type="term" value="P:positive regulation of DNA-templated DNA replication initiation"/>
    <property type="evidence" value="ECO:0007669"/>
    <property type="project" value="TreeGrafter"/>
</dbReference>
<dbReference type="Proteomes" id="UP000319732">
    <property type="component" value="Unassembled WGS sequence"/>
</dbReference>